<feature type="domain" description="HTH Mu-type" evidence="1">
    <location>
        <begin position="58"/>
        <end position="83"/>
    </location>
</feature>
<proteinExistence type="predicted"/>
<evidence type="ECO:0000313" key="2">
    <source>
        <dbReference type="WBParaSite" id="MCU_012317-RA"/>
    </source>
</evidence>
<name>A0A5K3G005_MESCO</name>
<dbReference type="GO" id="GO:0003677">
    <property type="term" value="F:DNA binding"/>
    <property type="evidence" value="ECO:0007669"/>
    <property type="project" value="InterPro"/>
</dbReference>
<dbReference type="AlphaFoldDB" id="A0A5K3G005"/>
<sequence>MAGATSVINGCNPGRVSRFCPRIVVAGDQARERNFFCLIETFLGPTAPVTLLCSKYRPNISYTALAEMDCLKVSTSINAILLH</sequence>
<dbReference type="InterPro" id="IPR003314">
    <property type="entry name" value="Mu-type_HTH"/>
</dbReference>
<protein>
    <submittedName>
        <fullName evidence="2">HTH Mu-type domain-containing protein</fullName>
    </submittedName>
</protein>
<accession>A0A5K3G005</accession>
<dbReference type="PROSITE" id="PS51702">
    <property type="entry name" value="HTH_MU"/>
    <property type="match status" value="1"/>
</dbReference>
<evidence type="ECO:0000259" key="1">
    <source>
        <dbReference type="PROSITE" id="PS51702"/>
    </source>
</evidence>
<dbReference type="WBParaSite" id="MCU_012317-RA">
    <property type="protein sequence ID" value="MCU_012317-RA"/>
    <property type="gene ID" value="MCU_012317"/>
</dbReference>
<reference evidence="2" key="1">
    <citation type="submission" date="2019-11" db="UniProtKB">
        <authorList>
            <consortium name="WormBaseParasite"/>
        </authorList>
    </citation>
    <scope>IDENTIFICATION</scope>
</reference>
<organism evidence="2">
    <name type="scientific">Mesocestoides corti</name>
    <name type="common">Flatworm</name>
    <dbReference type="NCBI Taxonomy" id="53468"/>
    <lineage>
        <taxon>Eukaryota</taxon>
        <taxon>Metazoa</taxon>
        <taxon>Spiralia</taxon>
        <taxon>Lophotrochozoa</taxon>
        <taxon>Platyhelminthes</taxon>
        <taxon>Cestoda</taxon>
        <taxon>Eucestoda</taxon>
        <taxon>Cyclophyllidea</taxon>
        <taxon>Mesocestoididae</taxon>
        <taxon>Mesocestoides</taxon>
    </lineage>
</organism>